<accession>A0ABR9S3E2</accession>
<organism evidence="1 2">
    <name type="scientific">Ramlibacter pallidus</name>
    <dbReference type="NCBI Taxonomy" id="2780087"/>
    <lineage>
        <taxon>Bacteria</taxon>
        <taxon>Pseudomonadati</taxon>
        <taxon>Pseudomonadota</taxon>
        <taxon>Betaproteobacteria</taxon>
        <taxon>Burkholderiales</taxon>
        <taxon>Comamonadaceae</taxon>
        <taxon>Ramlibacter</taxon>
    </lineage>
</organism>
<proteinExistence type="predicted"/>
<dbReference type="RefSeq" id="WP_193676640.1">
    <property type="nucleotide sequence ID" value="NZ_JADDIV010000003.1"/>
</dbReference>
<name>A0ABR9S3E2_9BURK</name>
<reference evidence="1 2" key="1">
    <citation type="submission" date="2020-10" db="EMBL/GenBank/DDBJ databases">
        <title>Ramlibacter sp. HM2 16S ribosomal RNA gene Genome sequencing and assembly.</title>
        <authorList>
            <person name="Kang M."/>
        </authorList>
    </citation>
    <scope>NUCLEOTIDE SEQUENCE [LARGE SCALE GENOMIC DNA]</scope>
    <source>
        <strain evidence="1 2">HM2</strain>
    </source>
</reference>
<comment type="caution">
    <text evidence="1">The sequence shown here is derived from an EMBL/GenBank/DDBJ whole genome shotgun (WGS) entry which is preliminary data.</text>
</comment>
<dbReference type="EMBL" id="JADDIV010000003">
    <property type="protein sequence ID" value="MBE7368022.1"/>
    <property type="molecule type" value="Genomic_DNA"/>
</dbReference>
<gene>
    <name evidence="1" type="ORF">IM787_10620</name>
</gene>
<dbReference type="Proteomes" id="UP000806285">
    <property type="component" value="Unassembled WGS sequence"/>
</dbReference>
<evidence type="ECO:0000313" key="1">
    <source>
        <dbReference type="EMBL" id="MBE7368022.1"/>
    </source>
</evidence>
<evidence type="ECO:0000313" key="2">
    <source>
        <dbReference type="Proteomes" id="UP000806285"/>
    </source>
</evidence>
<protein>
    <submittedName>
        <fullName evidence="1">Uncharacterized protein</fullName>
    </submittedName>
</protein>
<sequence>MDPLTLAGTFATLVGLLTNFKSERKGEDLAAFTDWLRAQHQESLAQAIVSNRQLEVALGNLLGTNHEELVARLTRITDLLADVAKGVEGFSEVVQLTYPRQTLSAQARAVLRQIASSSARYVMEHKTVAKGREFLFMDGASGTVQAEEPRFLEEDMDALVAAGLVRVDRTTQGTRRFYVTRHGMKLGRDV</sequence>
<keyword evidence="2" id="KW-1185">Reference proteome</keyword>